<protein>
    <submittedName>
        <fullName evidence="1">Uncharacterized protein</fullName>
    </submittedName>
</protein>
<evidence type="ECO:0000313" key="2">
    <source>
        <dbReference type="Proteomes" id="UP000796761"/>
    </source>
</evidence>
<sequence>MNLFPRGPLGFFHPVLVAPTEEGHGTVGASPEEVMKLIRGLEHLPYGKAAAVQLGEEKGVETSEHLPVSEGDTGKLEWDFSSETIGKARKNGFKLKREV</sequence>
<dbReference type="Proteomes" id="UP000796761">
    <property type="component" value="Unassembled WGS sequence"/>
</dbReference>
<proteinExistence type="predicted"/>
<dbReference type="OrthoDB" id="10630513at2759"/>
<accession>A0A8K1G461</accession>
<dbReference type="EMBL" id="SWJQ01000730">
    <property type="protein sequence ID" value="TRZ11317.1"/>
    <property type="molecule type" value="Genomic_DNA"/>
</dbReference>
<keyword evidence="2" id="KW-1185">Reference proteome</keyword>
<dbReference type="AlphaFoldDB" id="A0A8K1G461"/>
<evidence type="ECO:0000313" key="1">
    <source>
        <dbReference type="EMBL" id="TRZ11317.1"/>
    </source>
</evidence>
<organism evidence="1 2">
    <name type="scientific">Zosterops borbonicus</name>
    <dbReference type="NCBI Taxonomy" id="364589"/>
    <lineage>
        <taxon>Eukaryota</taxon>
        <taxon>Metazoa</taxon>
        <taxon>Chordata</taxon>
        <taxon>Craniata</taxon>
        <taxon>Vertebrata</taxon>
        <taxon>Euteleostomi</taxon>
        <taxon>Archelosauria</taxon>
        <taxon>Archosauria</taxon>
        <taxon>Dinosauria</taxon>
        <taxon>Saurischia</taxon>
        <taxon>Theropoda</taxon>
        <taxon>Coelurosauria</taxon>
        <taxon>Aves</taxon>
        <taxon>Neognathae</taxon>
        <taxon>Neoaves</taxon>
        <taxon>Telluraves</taxon>
        <taxon>Australaves</taxon>
        <taxon>Passeriformes</taxon>
        <taxon>Sylvioidea</taxon>
        <taxon>Zosteropidae</taxon>
        <taxon>Zosterops</taxon>
    </lineage>
</organism>
<comment type="caution">
    <text evidence="1">The sequence shown here is derived from an EMBL/GenBank/DDBJ whole genome shotgun (WGS) entry which is preliminary data.</text>
</comment>
<reference evidence="1" key="1">
    <citation type="submission" date="2019-04" db="EMBL/GenBank/DDBJ databases">
        <title>Genome assembly of Zosterops borbonicus 15179.</title>
        <authorList>
            <person name="Leroy T."/>
            <person name="Anselmetti Y."/>
            <person name="Tilak M.-K."/>
            <person name="Nabholz B."/>
        </authorList>
    </citation>
    <scope>NUCLEOTIDE SEQUENCE</scope>
    <source>
        <strain evidence="1">HGM_15179</strain>
        <tissue evidence="1">Muscle</tissue>
    </source>
</reference>
<name>A0A8K1G461_9PASS</name>
<gene>
    <name evidence="1" type="ORF">HGM15179_015784</name>
</gene>